<reference evidence="2 3" key="1">
    <citation type="submission" date="2016-07" db="EMBL/GenBank/DDBJ databases">
        <title>Pervasive Adenine N6-methylation of Active Genes in Fungi.</title>
        <authorList>
            <consortium name="DOE Joint Genome Institute"/>
            <person name="Mondo S.J."/>
            <person name="Dannebaum R.O."/>
            <person name="Kuo R.C."/>
            <person name="Labutti K."/>
            <person name="Haridas S."/>
            <person name="Kuo A."/>
            <person name="Salamov A."/>
            <person name="Ahrendt S.R."/>
            <person name="Lipzen A."/>
            <person name="Sullivan W."/>
            <person name="Andreopoulos W.B."/>
            <person name="Clum A."/>
            <person name="Lindquist E."/>
            <person name="Daum C."/>
            <person name="Ramamoorthy G.K."/>
            <person name="Gryganskyi A."/>
            <person name="Culley D."/>
            <person name="Magnuson J.K."/>
            <person name="James T.Y."/>
            <person name="O'Malley M.A."/>
            <person name="Stajich J.E."/>
            <person name="Spatafora J.W."/>
            <person name="Visel A."/>
            <person name="Grigoriev I.V."/>
        </authorList>
    </citation>
    <scope>NUCLEOTIDE SEQUENCE [LARGE SCALE GENOMIC DNA]</scope>
    <source>
        <strain evidence="2 3">CBS 931.73</strain>
    </source>
</reference>
<comment type="caution">
    <text evidence="2">The sequence shown here is derived from an EMBL/GenBank/DDBJ whole genome shotgun (WGS) entry which is preliminary data.</text>
</comment>
<dbReference type="InParanoid" id="A0A1Y1YC06"/>
<proteinExistence type="predicted"/>
<keyword evidence="3" id="KW-1185">Reference proteome</keyword>
<name>A0A1Y1YC06_9FUNG</name>
<gene>
    <name evidence="2" type="ORF">K493DRAFT_314976</name>
</gene>
<evidence type="ECO:0000313" key="3">
    <source>
        <dbReference type="Proteomes" id="UP000193498"/>
    </source>
</evidence>
<protein>
    <submittedName>
        <fullName evidence="2">Uncharacterized protein</fullName>
    </submittedName>
</protein>
<evidence type="ECO:0000313" key="2">
    <source>
        <dbReference type="EMBL" id="ORX95492.1"/>
    </source>
</evidence>
<feature type="region of interest" description="Disordered" evidence="1">
    <location>
        <begin position="88"/>
        <end position="116"/>
    </location>
</feature>
<sequence>MSVSLRLHPLQPRDNQLIKDCVIEVLKSSGKHDHSLNSNKKIPPLTIYDIDALSKRLAFRDEAGRKQGSLMDELFDACDLGKPYLEDLKLPDLSSNSDSTSDSDTDAGSMSSSSTSSIIRDDFVSFARSLRHRQQPAPTRIST</sequence>
<evidence type="ECO:0000256" key="1">
    <source>
        <dbReference type="SAM" id="MobiDB-lite"/>
    </source>
</evidence>
<feature type="compositionally biased region" description="Low complexity" evidence="1">
    <location>
        <begin position="92"/>
        <end position="116"/>
    </location>
</feature>
<dbReference type="Proteomes" id="UP000193498">
    <property type="component" value="Unassembled WGS sequence"/>
</dbReference>
<dbReference type="EMBL" id="MCFE01000174">
    <property type="protein sequence ID" value="ORX95492.1"/>
    <property type="molecule type" value="Genomic_DNA"/>
</dbReference>
<accession>A0A1Y1YC06</accession>
<dbReference type="AlphaFoldDB" id="A0A1Y1YC06"/>
<organism evidence="2 3">
    <name type="scientific">Basidiobolus meristosporus CBS 931.73</name>
    <dbReference type="NCBI Taxonomy" id="1314790"/>
    <lineage>
        <taxon>Eukaryota</taxon>
        <taxon>Fungi</taxon>
        <taxon>Fungi incertae sedis</taxon>
        <taxon>Zoopagomycota</taxon>
        <taxon>Entomophthoromycotina</taxon>
        <taxon>Basidiobolomycetes</taxon>
        <taxon>Basidiobolales</taxon>
        <taxon>Basidiobolaceae</taxon>
        <taxon>Basidiobolus</taxon>
    </lineage>
</organism>